<feature type="domain" description="Reverse transcriptase RNase H-like" evidence="8">
    <location>
        <begin position="93"/>
        <end position="197"/>
    </location>
</feature>
<evidence type="ECO:0000256" key="7">
    <source>
        <dbReference type="SAM" id="MobiDB-lite"/>
    </source>
</evidence>
<dbReference type="PANTHER" id="PTHR37984:SF5">
    <property type="entry name" value="PROTEIN NYNRIN-LIKE"/>
    <property type="match status" value="1"/>
</dbReference>
<evidence type="ECO:0000256" key="6">
    <source>
        <dbReference type="ARBA" id="ARBA00022918"/>
    </source>
</evidence>
<name>A0A9Q3ENQ9_9BASI</name>
<evidence type="ECO:0000313" key="10">
    <source>
        <dbReference type="Proteomes" id="UP000765509"/>
    </source>
</evidence>
<proteinExistence type="predicted"/>
<dbReference type="InterPro" id="IPR043502">
    <property type="entry name" value="DNA/RNA_pol_sf"/>
</dbReference>
<sequence length="227" mass="26115">MDLTTSSYHDSLEEWWDEEEEPENTKTVMKVVPSSYQKYLDVFFKVTAEKPPPHRACDHHIKLEGSIPPEALRPFHQLKEACTTTPLLSHFFPSLPTILETDASDYATAAVLSQVFDSGKNPIAFDCLKHLPEQLHYVIHDKELLGIVLALKHRRAFLLSLSSSFEVLTNHSSLQYFITSKILTRHQDLWAEFLSEFNFSITYCPGHFGTFLDVLSWQENVYPERGE</sequence>
<reference evidence="9" key="1">
    <citation type="submission" date="2021-03" db="EMBL/GenBank/DDBJ databases">
        <title>Draft genome sequence of rust myrtle Austropuccinia psidii MF-1, a brazilian biotype.</title>
        <authorList>
            <person name="Quecine M.C."/>
            <person name="Pachon D.M.R."/>
            <person name="Bonatelli M.L."/>
            <person name="Correr F.H."/>
            <person name="Franceschini L.M."/>
            <person name="Leite T.F."/>
            <person name="Margarido G.R.A."/>
            <person name="Almeida C.A."/>
            <person name="Ferrarezi J.A."/>
            <person name="Labate C.A."/>
        </authorList>
    </citation>
    <scope>NUCLEOTIDE SEQUENCE</scope>
    <source>
        <strain evidence="9">MF-1</strain>
    </source>
</reference>
<dbReference type="EMBL" id="AVOT02029365">
    <property type="protein sequence ID" value="MBW0522178.1"/>
    <property type="molecule type" value="Genomic_DNA"/>
</dbReference>
<dbReference type="InterPro" id="IPR050951">
    <property type="entry name" value="Retrovirus_Pol_polyprotein"/>
</dbReference>
<gene>
    <name evidence="9" type="ORF">O181_061893</name>
</gene>
<keyword evidence="1" id="KW-0808">Transferase</keyword>
<evidence type="ECO:0000256" key="1">
    <source>
        <dbReference type="ARBA" id="ARBA00022679"/>
    </source>
</evidence>
<dbReference type="Pfam" id="PF17917">
    <property type="entry name" value="RT_RNaseH"/>
    <property type="match status" value="1"/>
</dbReference>
<dbReference type="CDD" id="cd09274">
    <property type="entry name" value="RNase_HI_RT_Ty3"/>
    <property type="match status" value="1"/>
</dbReference>
<dbReference type="SUPFAM" id="SSF56672">
    <property type="entry name" value="DNA/RNA polymerases"/>
    <property type="match status" value="1"/>
</dbReference>
<keyword evidence="4" id="KW-0255">Endonuclease</keyword>
<dbReference type="GO" id="GO:0004519">
    <property type="term" value="F:endonuclease activity"/>
    <property type="evidence" value="ECO:0007669"/>
    <property type="project" value="UniProtKB-KW"/>
</dbReference>
<comment type="caution">
    <text evidence="9">The sequence shown here is derived from an EMBL/GenBank/DDBJ whole genome shotgun (WGS) entry which is preliminary data.</text>
</comment>
<dbReference type="AlphaFoldDB" id="A0A9Q3ENQ9"/>
<protein>
    <recommendedName>
        <fullName evidence="8">Reverse transcriptase RNase H-like domain-containing protein</fullName>
    </recommendedName>
</protein>
<dbReference type="GO" id="GO:0003964">
    <property type="term" value="F:RNA-directed DNA polymerase activity"/>
    <property type="evidence" value="ECO:0007669"/>
    <property type="project" value="UniProtKB-KW"/>
</dbReference>
<keyword evidence="10" id="KW-1185">Reference proteome</keyword>
<evidence type="ECO:0000256" key="3">
    <source>
        <dbReference type="ARBA" id="ARBA00022722"/>
    </source>
</evidence>
<evidence type="ECO:0000256" key="5">
    <source>
        <dbReference type="ARBA" id="ARBA00022801"/>
    </source>
</evidence>
<keyword evidence="3" id="KW-0540">Nuclease</keyword>
<evidence type="ECO:0000313" key="9">
    <source>
        <dbReference type="EMBL" id="MBW0522178.1"/>
    </source>
</evidence>
<dbReference type="PANTHER" id="PTHR37984">
    <property type="entry name" value="PROTEIN CBG26694"/>
    <property type="match status" value="1"/>
</dbReference>
<dbReference type="GO" id="GO:0016787">
    <property type="term" value="F:hydrolase activity"/>
    <property type="evidence" value="ECO:0007669"/>
    <property type="project" value="UniProtKB-KW"/>
</dbReference>
<dbReference type="InterPro" id="IPR041373">
    <property type="entry name" value="RT_RNaseH"/>
</dbReference>
<evidence type="ECO:0000256" key="2">
    <source>
        <dbReference type="ARBA" id="ARBA00022695"/>
    </source>
</evidence>
<accession>A0A9Q3ENQ9</accession>
<feature type="region of interest" description="Disordered" evidence="7">
    <location>
        <begin position="1"/>
        <end position="24"/>
    </location>
</feature>
<evidence type="ECO:0000256" key="4">
    <source>
        <dbReference type="ARBA" id="ARBA00022759"/>
    </source>
</evidence>
<keyword evidence="5" id="KW-0378">Hydrolase</keyword>
<evidence type="ECO:0000259" key="8">
    <source>
        <dbReference type="Pfam" id="PF17917"/>
    </source>
</evidence>
<dbReference type="Proteomes" id="UP000765509">
    <property type="component" value="Unassembled WGS sequence"/>
</dbReference>
<organism evidence="9 10">
    <name type="scientific">Austropuccinia psidii MF-1</name>
    <dbReference type="NCBI Taxonomy" id="1389203"/>
    <lineage>
        <taxon>Eukaryota</taxon>
        <taxon>Fungi</taxon>
        <taxon>Dikarya</taxon>
        <taxon>Basidiomycota</taxon>
        <taxon>Pucciniomycotina</taxon>
        <taxon>Pucciniomycetes</taxon>
        <taxon>Pucciniales</taxon>
        <taxon>Sphaerophragmiaceae</taxon>
        <taxon>Austropuccinia</taxon>
    </lineage>
</organism>
<keyword evidence="2" id="KW-0548">Nucleotidyltransferase</keyword>
<feature type="compositionally biased region" description="Acidic residues" evidence="7">
    <location>
        <begin position="13"/>
        <end position="22"/>
    </location>
</feature>
<keyword evidence="6" id="KW-0695">RNA-directed DNA polymerase</keyword>